<gene>
    <name evidence="3" type="ORF">Dsin_008154</name>
</gene>
<feature type="region of interest" description="Disordered" evidence="1">
    <location>
        <begin position="32"/>
        <end position="54"/>
    </location>
</feature>
<evidence type="ECO:0000256" key="1">
    <source>
        <dbReference type="SAM" id="MobiDB-lite"/>
    </source>
</evidence>
<sequence length="54" mass="5806">MASYSRNCLIALMILMVFVFFLTSQVAARTYTESSEVHPSPIGHAGSSRTPDGG</sequence>
<keyword evidence="4" id="KW-1185">Reference proteome</keyword>
<accession>A0AAE0EHT1</accession>
<dbReference type="Proteomes" id="UP001281410">
    <property type="component" value="Unassembled WGS sequence"/>
</dbReference>
<dbReference type="EMBL" id="JANJYJ010000002">
    <property type="protein sequence ID" value="KAK3228292.1"/>
    <property type="molecule type" value="Genomic_DNA"/>
</dbReference>
<keyword evidence="2" id="KW-0732">Signal</keyword>
<feature type="signal peptide" evidence="2">
    <location>
        <begin position="1"/>
        <end position="28"/>
    </location>
</feature>
<evidence type="ECO:0008006" key="5">
    <source>
        <dbReference type="Google" id="ProtNLM"/>
    </source>
</evidence>
<name>A0AAE0EHT1_9ROSI</name>
<proteinExistence type="predicted"/>
<evidence type="ECO:0000313" key="3">
    <source>
        <dbReference type="EMBL" id="KAK3228292.1"/>
    </source>
</evidence>
<evidence type="ECO:0000313" key="4">
    <source>
        <dbReference type="Proteomes" id="UP001281410"/>
    </source>
</evidence>
<comment type="caution">
    <text evidence="3">The sequence shown here is derived from an EMBL/GenBank/DDBJ whole genome shotgun (WGS) entry which is preliminary data.</text>
</comment>
<reference evidence="3" key="1">
    <citation type="journal article" date="2023" name="Plant J.">
        <title>Genome sequences and population genomics provide insights into the demographic history, inbreeding, and mutation load of two 'living fossil' tree species of Dipteronia.</title>
        <authorList>
            <person name="Feng Y."/>
            <person name="Comes H.P."/>
            <person name="Chen J."/>
            <person name="Zhu S."/>
            <person name="Lu R."/>
            <person name="Zhang X."/>
            <person name="Li P."/>
            <person name="Qiu J."/>
            <person name="Olsen K.M."/>
            <person name="Qiu Y."/>
        </authorList>
    </citation>
    <scope>NUCLEOTIDE SEQUENCE</scope>
    <source>
        <strain evidence="3">NBL</strain>
    </source>
</reference>
<organism evidence="3 4">
    <name type="scientific">Dipteronia sinensis</name>
    <dbReference type="NCBI Taxonomy" id="43782"/>
    <lineage>
        <taxon>Eukaryota</taxon>
        <taxon>Viridiplantae</taxon>
        <taxon>Streptophyta</taxon>
        <taxon>Embryophyta</taxon>
        <taxon>Tracheophyta</taxon>
        <taxon>Spermatophyta</taxon>
        <taxon>Magnoliopsida</taxon>
        <taxon>eudicotyledons</taxon>
        <taxon>Gunneridae</taxon>
        <taxon>Pentapetalae</taxon>
        <taxon>rosids</taxon>
        <taxon>malvids</taxon>
        <taxon>Sapindales</taxon>
        <taxon>Sapindaceae</taxon>
        <taxon>Hippocastanoideae</taxon>
        <taxon>Acereae</taxon>
        <taxon>Dipteronia</taxon>
    </lineage>
</organism>
<protein>
    <recommendedName>
        <fullName evidence="5">Transmembrane protein</fullName>
    </recommendedName>
</protein>
<dbReference type="AlphaFoldDB" id="A0AAE0EHT1"/>
<feature type="chain" id="PRO_5042102903" description="Transmembrane protein" evidence="2">
    <location>
        <begin position="29"/>
        <end position="54"/>
    </location>
</feature>
<evidence type="ECO:0000256" key="2">
    <source>
        <dbReference type="SAM" id="SignalP"/>
    </source>
</evidence>